<dbReference type="InterPro" id="IPR011333">
    <property type="entry name" value="SKP1/BTB/POZ_sf"/>
</dbReference>
<dbReference type="EMBL" id="CALNXI010002999">
    <property type="protein sequence ID" value="CAH3191773.1"/>
    <property type="molecule type" value="Genomic_DNA"/>
</dbReference>
<accession>A0ABN8SPT0</accession>
<dbReference type="CDD" id="cd18186">
    <property type="entry name" value="BTB_POZ_ZBTB_KLHL-like"/>
    <property type="match status" value="1"/>
</dbReference>
<evidence type="ECO:0000313" key="3">
    <source>
        <dbReference type="EMBL" id="CAH3191773.1"/>
    </source>
</evidence>
<comment type="caution">
    <text evidence="3">The sequence shown here is derived from an EMBL/GenBank/DDBJ whole genome shotgun (WGS) entry which is preliminary data.</text>
</comment>
<feature type="region of interest" description="Disordered" evidence="1">
    <location>
        <begin position="216"/>
        <end position="240"/>
    </location>
</feature>
<dbReference type="PROSITE" id="PS50097">
    <property type="entry name" value="BTB"/>
    <property type="match status" value="1"/>
</dbReference>
<sequence>MSQMSLEDGLGLVFGPSYKDYNPPTNFVGRFSRPWKSSDLVLKVEHTVFHVHRAVLMVSSPVFETMLSSDFKEKSAKEILLPGKNPSEIEQLLQCIYPDQDLWIFKGNCLSLLKLSTEYQIDRVKTRCEEYLYYWSTSDMEVEEALEVIVSNQTYSLEEKVVHKCVNRVVTQMKQAWVEIQKHRLYPELNPESVKQLTEGRLAYLEEMVDIGIEAHKQGKKRKRPSLRDDGKNKLKPFRL</sequence>
<dbReference type="PANTHER" id="PTHR22743:SF165">
    <property type="entry name" value="BTB AND MATH DOMAIN CONTAINING-RELATED"/>
    <property type="match status" value="1"/>
</dbReference>
<dbReference type="InterPro" id="IPR052664">
    <property type="entry name" value="BTB-MATH_domain_protein"/>
</dbReference>
<dbReference type="Pfam" id="PF00651">
    <property type="entry name" value="BTB"/>
    <property type="match status" value="1"/>
</dbReference>
<dbReference type="PANTHER" id="PTHR22743">
    <property type="entry name" value="MEPRIN/TRAF-LIKE MATH FAMILY-C.ELEGANS"/>
    <property type="match status" value="1"/>
</dbReference>
<protein>
    <recommendedName>
        <fullName evidence="2">BTB domain-containing protein</fullName>
    </recommendedName>
</protein>
<evidence type="ECO:0000313" key="4">
    <source>
        <dbReference type="Proteomes" id="UP001159427"/>
    </source>
</evidence>
<dbReference type="Proteomes" id="UP001159427">
    <property type="component" value="Unassembled WGS sequence"/>
</dbReference>
<organism evidence="3 4">
    <name type="scientific">Porites evermanni</name>
    <dbReference type="NCBI Taxonomy" id="104178"/>
    <lineage>
        <taxon>Eukaryota</taxon>
        <taxon>Metazoa</taxon>
        <taxon>Cnidaria</taxon>
        <taxon>Anthozoa</taxon>
        <taxon>Hexacorallia</taxon>
        <taxon>Scleractinia</taxon>
        <taxon>Fungiina</taxon>
        <taxon>Poritidae</taxon>
        <taxon>Porites</taxon>
    </lineage>
</organism>
<dbReference type="Gene3D" id="3.30.710.10">
    <property type="entry name" value="Potassium Channel Kv1.1, Chain A"/>
    <property type="match status" value="1"/>
</dbReference>
<dbReference type="InterPro" id="IPR000210">
    <property type="entry name" value="BTB/POZ_dom"/>
</dbReference>
<gene>
    <name evidence="3" type="ORF">PEVE_00022402</name>
</gene>
<dbReference type="SMART" id="SM00225">
    <property type="entry name" value="BTB"/>
    <property type="match status" value="1"/>
</dbReference>
<evidence type="ECO:0000259" key="2">
    <source>
        <dbReference type="PROSITE" id="PS50097"/>
    </source>
</evidence>
<reference evidence="3 4" key="1">
    <citation type="submission" date="2022-05" db="EMBL/GenBank/DDBJ databases">
        <authorList>
            <consortium name="Genoscope - CEA"/>
            <person name="William W."/>
        </authorList>
    </citation>
    <scope>NUCLEOTIDE SEQUENCE [LARGE SCALE GENOMIC DNA]</scope>
</reference>
<proteinExistence type="predicted"/>
<dbReference type="SUPFAM" id="SSF54695">
    <property type="entry name" value="POZ domain"/>
    <property type="match status" value="1"/>
</dbReference>
<keyword evidence="4" id="KW-1185">Reference proteome</keyword>
<name>A0ABN8SPT0_9CNID</name>
<evidence type="ECO:0000256" key="1">
    <source>
        <dbReference type="SAM" id="MobiDB-lite"/>
    </source>
</evidence>
<feature type="domain" description="BTB" evidence="2">
    <location>
        <begin position="38"/>
        <end position="100"/>
    </location>
</feature>